<dbReference type="CDD" id="cd01335">
    <property type="entry name" value="Radical_SAM"/>
    <property type="match status" value="1"/>
</dbReference>
<gene>
    <name evidence="8 12" type="primary">rimO</name>
    <name evidence="12" type="ORF">JAO71_14625</name>
</gene>
<dbReference type="InterPro" id="IPR013848">
    <property type="entry name" value="Methylthiotransferase_N"/>
</dbReference>
<comment type="caution">
    <text evidence="12">The sequence shown here is derived from an EMBL/GenBank/DDBJ whole genome shotgun (WGS) entry which is preliminary data.</text>
</comment>
<keyword evidence="13" id="KW-1185">Reference proteome</keyword>
<dbReference type="SFLD" id="SFLDG01082">
    <property type="entry name" value="B12-binding_domain_containing"/>
    <property type="match status" value="1"/>
</dbReference>
<feature type="binding site" evidence="8">
    <location>
        <position position="152"/>
    </location>
    <ligand>
        <name>[4Fe-4S] cluster</name>
        <dbReference type="ChEBI" id="CHEBI:49883"/>
        <label>2</label>
        <note>4Fe-4S-S-AdoMet</note>
    </ligand>
</feature>
<dbReference type="Proteomes" id="UP000605013">
    <property type="component" value="Unassembled WGS sequence"/>
</dbReference>
<keyword evidence="12" id="KW-0689">Ribosomal protein</keyword>
<protein>
    <recommendedName>
        <fullName evidence="8">Ribosomal protein uS12 methylthiotransferase RimO</fullName>
        <shortName evidence="8">uS12 MTTase</shortName>
        <shortName evidence="8">uS12 methylthiotransferase</shortName>
        <ecNumber evidence="8">2.8.4.4</ecNumber>
    </recommendedName>
    <alternativeName>
        <fullName evidence="8">Ribosomal protein uS12 (aspartate-C(3))-methylthiotransferase</fullName>
    </alternativeName>
    <alternativeName>
        <fullName evidence="8">Ribosome maturation factor RimO</fullName>
    </alternativeName>
</protein>
<dbReference type="Gene3D" id="3.40.50.12160">
    <property type="entry name" value="Methylthiotransferase, N-terminal domain"/>
    <property type="match status" value="1"/>
</dbReference>
<dbReference type="InterPro" id="IPR006638">
    <property type="entry name" value="Elp3/MiaA/NifB-like_rSAM"/>
</dbReference>
<dbReference type="InterPro" id="IPR005839">
    <property type="entry name" value="Methylthiotransferase"/>
</dbReference>
<dbReference type="RefSeq" id="WP_203001526.1">
    <property type="nucleotide sequence ID" value="NZ_JAEMEF010000016.1"/>
</dbReference>
<evidence type="ECO:0000313" key="12">
    <source>
        <dbReference type="EMBL" id="MBL7561037.1"/>
    </source>
</evidence>
<dbReference type="PROSITE" id="PS51449">
    <property type="entry name" value="MTTASE_N"/>
    <property type="match status" value="1"/>
</dbReference>
<keyword evidence="4 8" id="KW-0949">S-adenosyl-L-methionine</keyword>
<keyword evidence="1 8" id="KW-0004">4Fe-4S</keyword>
<evidence type="ECO:0000259" key="10">
    <source>
        <dbReference type="PROSITE" id="PS51449"/>
    </source>
</evidence>
<evidence type="ECO:0000256" key="7">
    <source>
        <dbReference type="ARBA" id="ARBA00023014"/>
    </source>
</evidence>
<feature type="domain" description="Radical SAM core" evidence="11">
    <location>
        <begin position="134"/>
        <end position="365"/>
    </location>
</feature>
<proteinExistence type="inferred from homology"/>
<dbReference type="GO" id="GO:0103039">
    <property type="term" value="F:protein methylthiotransferase activity"/>
    <property type="evidence" value="ECO:0007669"/>
    <property type="project" value="UniProtKB-EC"/>
</dbReference>
<dbReference type="PANTHER" id="PTHR43837">
    <property type="entry name" value="RIBOSOMAL PROTEIN S12 METHYLTHIOTRANSFERASE RIMO"/>
    <property type="match status" value="1"/>
</dbReference>
<evidence type="ECO:0000313" key="13">
    <source>
        <dbReference type="Proteomes" id="UP000605013"/>
    </source>
</evidence>
<dbReference type="SUPFAM" id="SSF102114">
    <property type="entry name" value="Radical SAM enzymes"/>
    <property type="match status" value="1"/>
</dbReference>
<dbReference type="Pfam" id="PF18693">
    <property type="entry name" value="TRAM_2"/>
    <property type="match status" value="1"/>
</dbReference>
<feature type="binding site" evidence="8">
    <location>
        <position position="155"/>
    </location>
    <ligand>
        <name>[4Fe-4S] cluster</name>
        <dbReference type="ChEBI" id="CHEBI:49883"/>
        <label>2</label>
        <note>4Fe-4S-S-AdoMet</note>
    </ligand>
</feature>
<feature type="domain" description="TRAM" evidence="9">
    <location>
        <begin position="367"/>
        <end position="434"/>
    </location>
</feature>
<dbReference type="PROSITE" id="PS50926">
    <property type="entry name" value="TRAM"/>
    <property type="match status" value="1"/>
</dbReference>
<evidence type="ECO:0000259" key="11">
    <source>
        <dbReference type="PROSITE" id="PS51918"/>
    </source>
</evidence>
<accession>A0ABS1WPL7</accession>
<keyword evidence="7 8" id="KW-0411">Iron-sulfur</keyword>
<dbReference type="InterPro" id="IPR023404">
    <property type="entry name" value="rSAM_horseshoe"/>
</dbReference>
<comment type="subcellular location">
    <subcellularLocation>
        <location evidence="8">Cytoplasm</location>
    </subcellularLocation>
</comment>
<reference evidence="12 13" key="1">
    <citation type="submission" date="2020-12" db="EMBL/GenBank/DDBJ databases">
        <title>Olleya sediminilitoris sp. nov., isolated from a tidal flat.</title>
        <authorList>
            <person name="Park S."/>
            <person name="Yoon J.-H."/>
        </authorList>
    </citation>
    <scope>NUCLEOTIDE SEQUENCE [LARGE SCALE GENOMIC DNA]</scope>
    <source>
        <strain evidence="12 13">YSTF-M6</strain>
    </source>
</reference>
<dbReference type="SMART" id="SM00729">
    <property type="entry name" value="Elp3"/>
    <property type="match status" value="1"/>
</dbReference>
<comment type="cofactor">
    <cofactor evidence="8">
        <name>[4Fe-4S] cluster</name>
        <dbReference type="ChEBI" id="CHEBI:49883"/>
    </cofactor>
    <text evidence="8">Binds 2 [4Fe-4S] clusters. One cluster is coordinated with 3 cysteines and an exchangeable S-adenosyl-L-methionine.</text>
</comment>
<dbReference type="InterPro" id="IPR007197">
    <property type="entry name" value="rSAM"/>
</dbReference>
<feature type="binding site" evidence="8">
    <location>
        <position position="18"/>
    </location>
    <ligand>
        <name>[4Fe-4S] cluster</name>
        <dbReference type="ChEBI" id="CHEBI:49883"/>
        <label>1</label>
    </ligand>
</feature>
<sequence>MRTKSLKKNKINVITLGCSKNVYDSEVLMGQLKANGKEVVHEEEGNVVVINTCGFINNAKEESVNTILEYMQKKEEGEVDKVFVTGCLSERYKPDLQKDIPNVDQYFGTTELPGLLKALGADYKHELIGERLTTTPKNYAYLKIAEGCDRPCSFCAIPLMRGKHKSTPIENLVTEAEKLAANGVKELILIAQDLTYYGLDLYKKRNLAELLENLVKVEGIEWIRLHYAFPTGFPMDVLDLMKREPKICNYLDIPLQHISDDLLKSMRRGTTKAKTTNLIEQFRAKVPEMTIRTTLIVGYPGETEAHFQELKQWVKDMRFERLGCFTYSHEENTHAYNLEDDVSQEVKQDRANQIMEVQSQISWELNQEKIGDTFKVVIDRKEGNYFVGRTEFDSPDVDNEVLIDATETYLKTGEYYTIKVTEAEDFDLYGEIVN</sequence>
<dbReference type="NCBIfam" id="TIGR00089">
    <property type="entry name" value="MiaB/RimO family radical SAM methylthiotransferase"/>
    <property type="match status" value="1"/>
</dbReference>
<keyword evidence="3 8" id="KW-0808">Transferase</keyword>
<name>A0ABS1WPL7_9FLAO</name>
<comment type="similarity">
    <text evidence="8">Belongs to the methylthiotransferase family. RimO subfamily.</text>
</comment>
<dbReference type="PANTHER" id="PTHR43837:SF1">
    <property type="entry name" value="RIBOSOMAL PROTEIN US12 METHYLTHIOTRANSFERASE RIMO"/>
    <property type="match status" value="1"/>
</dbReference>
<evidence type="ECO:0000256" key="2">
    <source>
        <dbReference type="ARBA" id="ARBA00022490"/>
    </source>
</evidence>
<feature type="domain" description="MTTase N-terminal" evidence="10">
    <location>
        <begin position="9"/>
        <end position="124"/>
    </location>
</feature>
<dbReference type="NCBIfam" id="TIGR01125">
    <property type="entry name" value="30S ribosomal protein S12 methylthiotransferase RimO"/>
    <property type="match status" value="1"/>
</dbReference>
<dbReference type="PROSITE" id="PS01278">
    <property type="entry name" value="MTTASE_RADICAL"/>
    <property type="match status" value="1"/>
</dbReference>
<comment type="catalytic activity">
    <reaction evidence="8">
        <text>L-aspartate(89)-[ribosomal protein uS12]-hydrogen + (sulfur carrier)-SH + AH2 + 2 S-adenosyl-L-methionine = 3-methylsulfanyl-L-aspartate(89)-[ribosomal protein uS12]-hydrogen + (sulfur carrier)-H + 5'-deoxyadenosine + L-methionine + A + S-adenosyl-L-homocysteine + 2 H(+)</text>
        <dbReference type="Rhea" id="RHEA:37087"/>
        <dbReference type="Rhea" id="RHEA-COMP:10460"/>
        <dbReference type="Rhea" id="RHEA-COMP:10461"/>
        <dbReference type="Rhea" id="RHEA-COMP:14737"/>
        <dbReference type="Rhea" id="RHEA-COMP:14739"/>
        <dbReference type="ChEBI" id="CHEBI:13193"/>
        <dbReference type="ChEBI" id="CHEBI:15378"/>
        <dbReference type="ChEBI" id="CHEBI:17319"/>
        <dbReference type="ChEBI" id="CHEBI:17499"/>
        <dbReference type="ChEBI" id="CHEBI:29917"/>
        <dbReference type="ChEBI" id="CHEBI:29961"/>
        <dbReference type="ChEBI" id="CHEBI:57844"/>
        <dbReference type="ChEBI" id="CHEBI:57856"/>
        <dbReference type="ChEBI" id="CHEBI:59789"/>
        <dbReference type="ChEBI" id="CHEBI:64428"/>
        <dbReference type="ChEBI" id="CHEBI:73599"/>
        <dbReference type="EC" id="2.8.4.4"/>
    </reaction>
</comment>
<evidence type="ECO:0000259" key="9">
    <source>
        <dbReference type="PROSITE" id="PS50926"/>
    </source>
</evidence>
<dbReference type="SFLD" id="SFLDG01061">
    <property type="entry name" value="methylthiotransferase"/>
    <property type="match status" value="1"/>
</dbReference>
<dbReference type="InterPro" id="IPR002792">
    <property type="entry name" value="TRAM_dom"/>
</dbReference>
<dbReference type="PROSITE" id="PS51918">
    <property type="entry name" value="RADICAL_SAM"/>
    <property type="match status" value="1"/>
</dbReference>
<dbReference type="Gene3D" id="3.80.30.20">
    <property type="entry name" value="tm_1862 like domain"/>
    <property type="match status" value="1"/>
</dbReference>
<feature type="binding site" evidence="8">
    <location>
        <position position="87"/>
    </location>
    <ligand>
        <name>[4Fe-4S] cluster</name>
        <dbReference type="ChEBI" id="CHEBI:49883"/>
        <label>1</label>
    </ligand>
</feature>
<dbReference type="Pfam" id="PF00919">
    <property type="entry name" value="UPF0004"/>
    <property type="match status" value="1"/>
</dbReference>
<evidence type="ECO:0000256" key="4">
    <source>
        <dbReference type="ARBA" id="ARBA00022691"/>
    </source>
</evidence>
<feature type="binding site" evidence="8">
    <location>
        <position position="53"/>
    </location>
    <ligand>
        <name>[4Fe-4S] cluster</name>
        <dbReference type="ChEBI" id="CHEBI:49883"/>
        <label>1</label>
    </ligand>
</feature>
<evidence type="ECO:0000256" key="1">
    <source>
        <dbReference type="ARBA" id="ARBA00022485"/>
    </source>
</evidence>
<feature type="binding site" evidence="8">
    <location>
        <position position="148"/>
    </location>
    <ligand>
        <name>[4Fe-4S] cluster</name>
        <dbReference type="ChEBI" id="CHEBI:49883"/>
        <label>2</label>
        <note>4Fe-4S-S-AdoMet</note>
    </ligand>
</feature>
<dbReference type="InterPro" id="IPR058240">
    <property type="entry name" value="rSAM_sf"/>
</dbReference>
<evidence type="ECO:0000256" key="5">
    <source>
        <dbReference type="ARBA" id="ARBA00022723"/>
    </source>
</evidence>
<evidence type="ECO:0000256" key="3">
    <source>
        <dbReference type="ARBA" id="ARBA00022679"/>
    </source>
</evidence>
<dbReference type="EMBL" id="JAEMEF010000016">
    <property type="protein sequence ID" value="MBL7561037.1"/>
    <property type="molecule type" value="Genomic_DNA"/>
</dbReference>
<comment type="function">
    <text evidence="8">Catalyzes the methylthiolation of an aspartic acid residue of ribosomal protein uS12.</text>
</comment>
<dbReference type="HAMAP" id="MF_01865">
    <property type="entry name" value="MTTase_RimO"/>
    <property type="match status" value="1"/>
</dbReference>
<dbReference type="EC" id="2.8.4.4" evidence="8"/>
<dbReference type="InterPro" id="IPR005840">
    <property type="entry name" value="Ribosomal_uS12_MeSTrfase_RimO"/>
</dbReference>
<keyword evidence="2 8" id="KW-0963">Cytoplasm</keyword>
<dbReference type="SFLD" id="SFLDS00029">
    <property type="entry name" value="Radical_SAM"/>
    <property type="match status" value="1"/>
</dbReference>
<dbReference type="SFLD" id="SFLDF00274">
    <property type="entry name" value="ribosomal_protein_S12_methylth"/>
    <property type="match status" value="1"/>
</dbReference>
<dbReference type="InterPro" id="IPR012340">
    <property type="entry name" value="NA-bd_OB-fold"/>
</dbReference>
<evidence type="ECO:0000256" key="6">
    <source>
        <dbReference type="ARBA" id="ARBA00023004"/>
    </source>
</evidence>
<keyword evidence="6 8" id="KW-0408">Iron</keyword>
<dbReference type="Gene3D" id="2.40.50.140">
    <property type="entry name" value="Nucleic acid-binding proteins"/>
    <property type="match status" value="1"/>
</dbReference>
<dbReference type="Pfam" id="PF04055">
    <property type="entry name" value="Radical_SAM"/>
    <property type="match status" value="1"/>
</dbReference>
<evidence type="ECO:0000256" key="8">
    <source>
        <dbReference type="HAMAP-Rule" id="MF_01865"/>
    </source>
</evidence>
<keyword evidence="12" id="KW-0687">Ribonucleoprotein</keyword>
<dbReference type="InterPro" id="IPR038135">
    <property type="entry name" value="Methylthiotransferase_N_sf"/>
</dbReference>
<keyword evidence="5 8" id="KW-0479">Metal-binding</keyword>
<dbReference type="GO" id="GO:0005840">
    <property type="term" value="C:ribosome"/>
    <property type="evidence" value="ECO:0007669"/>
    <property type="project" value="UniProtKB-KW"/>
</dbReference>
<organism evidence="12 13">
    <name type="scientific">Olleya sediminilitoris</name>
    <dbReference type="NCBI Taxonomy" id="2795739"/>
    <lineage>
        <taxon>Bacteria</taxon>
        <taxon>Pseudomonadati</taxon>
        <taxon>Bacteroidota</taxon>
        <taxon>Flavobacteriia</taxon>
        <taxon>Flavobacteriales</taxon>
        <taxon>Flavobacteriaceae</taxon>
    </lineage>
</organism>
<dbReference type="InterPro" id="IPR020612">
    <property type="entry name" value="Methylthiotransferase_CS"/>
</dbReference>